<proteinExistence type="predicted"/>
<name>A0ABS8YR17_9BACL</name>
<organism evidence="1 2">
    <name type="scientific">Paenibacillus profundus</name>
    <dbReference type="NCBI Taxonomy" id="1173085"/>
    <lineage>
        <taxon>Bacteria</taxon>
        <taxon>Bacillati</taxon>
        <taxon>Bacillota</taxon>
        <taxon>Bacilli</taxon>
        <taxon>Bacillales</taxon>
        <taxon>Paenibacillaceae</taxon>
        <taxon>Paenibacillus</taxon>
    </lineage>
</organism>
<dbReference type="InterPro" id="IPR013078">
    <property type="entry name" value="His_Pase_superF_clade-1"/>
</dbReference>
<gene>
    <name evidence="1" type="ORF">LQV63_27760</name>
</gene>
<comment type="caution">
    <text evidence="1">The sequence shown here is derived from an EMBL/GenBank/DDBJ whole genome shotgun (WGS) entry which is preliminary data.</text>
</comment>
<dbReference type="InterPro" id="IPR029033">
    <property type="entry name" value="His_PPase_superfam"/>
</dbReference>
<dbReference type="CDD" id="cd07067">
    <property type="entry name" value="HP_PGM_like"/>
    <property type="match status" value="1"/>
</dbReference>
<dbReference type="SUPFAM" id="SSF53254">
    <property type="entry name" value="Phosphoglycerate mutase-like"/>
    <property type="match status" value="1"/>
</dbReference>
<dbReference type="Pfam" id="PF00300">
    <property type="entry name" value="His_Phos_1"/>
    <property type="match status" value="1"/>
</dbReference>
<dbReference type="Gene3D" id="3.40.50.1240">
    <property type="entry name" value="Phosphoglycerate mutase-like"/>
    <property type="match status" value="1"/>
</dbReference>
<reference evidence="1 2" key="1">
    <citation type="submission" date="2021-11" db="EMBL/GenBank/DDBJ databases">
        <title>Draft genome sequence of Paenibacillus profundus YoMME, a new Gram-positive bacteria with exoelectrogenic properties.</title>
        <authorList>
            <person name="Hubenova Y."/>
            <person name="Hubenova E."/>
            <person name="Manasiev Y."/>
            <person name="Peykov S."/>
            <person name="Mitov M."/>
        </authorList>
    </citation>
    <scope>NUCLEOTIDE SEQUENCE [LARGE SCALE GENOMIC DNA]</scope>
    <source>
        <strain evidence="1 2">YoMME</strain>
    </source>
</reference>
<protein>
    <submittedName>
        <fullName evidence="1">Histidine phosphatase family protein</fullName>
    </submittedName>
</protein>
<keyword evidence="2" id="KW-1185">Reference proteome</keyword>
<sequence>MKIGLVRHYKVTYAPENKWMNATQFNYWVDEYNKSSIQPNDQFDRSTKWDVCFSSDLSRAVQTAERLYKGHIVKTNLLREIDVRSAIQLRFKLHFKLWLVIGRVAWYFSHQSQEESRSESMTRVRQIVDRIETSEETNILVVSHGALMRFISKELIRRGYMGKELLKPENGVLYMFEK</sequence>
<accession>A0ABS8YR17</accession>
<dbReference type="RefSeq" id="WP_233699081.1">
    <property type="nucleotide sequence ID" value="NZ_JAJNBZ010000040.1"/>
</dbReference>
<dbReference type="Proteomes" id="UP001199916">
    <property type="component" value="Unassembled WGS sequence"/>
</dbReference>
<evidence type="ECO:0000313" key="1">
    <source>
        <dbReference type="EMBL" id="MCE5173065.1"/>
    </source>
</evidence>
<evidence type="ECO:0000313" key="2">
    <source>
        <dbReference type="Proteomes" id="UP001199916"/>
    </source>
</evidence>
<dbReference type="EMBL" id="JAJNBZ010000040">
    <property type="protein sequence ID" value="MCE5173065.1"/>
    <property type="molecule type" value="Genomic_DNA"/>
</dbReference>